<accession>A0A268RUS8</accession>
<dbReference type="RefSeq" id="WP_095239126.1">
    <property type="nucleotide sequence ID" value="NZ_CP155469.1"/>
</dbReference>
<dbReference type="Pfam" id="PF19652">
    <property type="entry name" value="DUF6155"/>
    <property type="match status" value="1"/>
</dbReference>
<sequence>MTNSKKLSIPEIKKALKSYDKESLITLLIDGYKQSQEMKNYIHVLLNPEETIEELYQKSKNQILHEFFPERGDAKMRLSVARKAITEFKKWCKDEIRTIDLMIYYVEVGVDFANEYGDIYEQFYNSMISMYGNVVDKINNNLELCDRFYQRLKSIVMNTSGMGWGFHEELYSLFGQLSIQVEKGRREGH</sequence>
<gene>
    <name evidence="1" type="ORF">CHH61_21095</name>
</gene>
<dbReference type="Proteomes" id="UP000216133">
    <property type="component" value="Unassembled WGS sequence"/>
</dbReference>
<reference evidence="1 2" key="1">
    <citation type="submission" date="2017-07" db="EMBL/GenBank/DDBJ databases">
        <title>Isolation and whole genome analysis of endospore-forming bacteria from heroin.</title>
        <authorList>
            <person name="Kalinowski J."/>
            <person name="Ahrens B."/>
            <person name="Al-Dilaimi A."/>
            <person name="Winkler A."/>
            <person name="Wibberg D."/>
            <person name="Schleenbecker U."/>
            <person name="Ruckert C."/>
            <person name="Wolfel R."/>
            <person name="Grass G."/>
        </authorList>
    </citation>
    <scope>NUCLEOTIDE SEQUENCE [LARGE SCALE GENOMIC DNA]</scope>
    <source>
        <strain evidence="1 2">7523-2</strain>
    </source>
</reference>
<dbReference type="InterPro" id="IPR046153">
    <property type="entry name" value="DUF6155"/>
</dbReference>
<dbReference type="EMBL" id="NPBS01000133">
    <property type="protein sequence ID" value="PAF23957.1"/>
    <property type="molecule type" value="Genomic_DNA"/>
</dbReference>
<comment type="caution">
    <text evidence="1">The sequence shown here is derived from an EMBL/GenBank/DDBJ whole genome shotgun (WGS) entry which is preliminary data.</text>
</comment>
<name>A0A268RUS8_SHOCL</name>
<protein>
    <submittedName>
        <fullName evidence="1">Uncharacterized protein</fullName>
    </submittedName>
</protein>
<dbReference type="AlphaFoldDB" id="A0A268RUS8"/>
<organism evidence="1 2">
    <name type="scientific">Shouchella clausii</name>
    <name type="common">Alkalihalobacillus clausii</name>
    <dbReference type="NCBI Taxonomy" id="79880"/>
    <lineage>
        <taxon>Bacteria</taxon>
        <taxon>Bacillati</taxon>
        <taxon>Bacillota</taxon>
        <taxon>Bacilli</taxon>
        <taxon>Bacillales</taxon>
        <taxon>Bacillaceae</taxon>
        <taxon>Shouchella</taxon>
    </lineage>
</organism>
<proteinExistence type="predicted"/>
<evidence type="ECO:0000313" key="2">
    <source>
        <dbReference type="Proteomes" id="UP000216133"/>
    </source>
</evidence>
<evidence type="ECO:0000313" key="1">
    <source>
        <dbReference type="EMBL" id="PAF23957.1"/>
    </source>
</evidence>